<sequence length="106" mass="11543">MSVFEDEVREGTREILEEAGDPACFAALNADPVPVNVMLDRDVERTVAGMQGVIMEARTELTGYTSELGAGARGDVVTLNGKGWRLGQKARDDGYLVTWIVTPERT</sequence>
<dbReference type="Gene3D" id="2.40.10.180">
    <property type="entry name" value="Phage tail proteins"/>
    <property type="match status" value="1"/>
</dbReference>
<keyword evidence="2" id="KW-1185">Reference proteome</keyword>
<organism evidence="1 2">
    <name type="scientific">Halomonas alkaliantarctica</name>
    <dbReference type="NCBI Taxonomy" id="232346"/>
    <lineage>
        <taxon>Bacteria</taxon>
        <taxon>Pseudomonadati</taxon>
        <taxon>Pseudomonadota</taxon>
        <taxon>Gammaproteobacteria</taxon>
        <taxon>Oceanospirillales</taxon>
        <taxon>Halomonadaceae</taxon>
        <taxon>Halomonas</taxon>
    </lineage>
</organism>
<dbReference type="RefSeq" id="WP_280103493.1">
    <property type="nucleotide sequence ID" value="NZ_CP122961.1"/>
</dbReference>
<evidence type="ECO:0000313" key="2">
    <source>
        <dbReference type="Proteomes" id="UP001179830"/>
    </source>
</evidence>
<accession>A0ABY8LGP4</accession>
<dbReference type="InterPro" id="IPR053734">
    <property type="entry name" value="Phage_Head-Tail_Connect_sf"/>
</dbReference>
<gene>
    <name evidence="1" type="ORF">QEN58_09710</name>
</gene>
<dbReference type="EMBL" id="CP122961">
    <property type="protein sequence ID" value="WGI23633.1"/>
    <property type="molecule type" value="Genomic_DNA"/>
</dbReference>
<dbReference type="Proteomes" id="UP001179830">
    <property type="component" value="Chromosome"/>
</dbReference>
<name>A0ABY8LGP4_9GAMM</name>
<dbReference type="InterPro" id="IPR008018">
    <property type="entry name" value="Phage_tail_attach_FII"/>
</dbReference>
<dbReference type="Pfam" id="PF05354">
    <property type="entry name" value="Phage_attach"/>
    <property type="match status" value="1"/>
</dbReference>
<evidence type="ECO:0000313" key="1">
    <source>
        <dbReference type="EMBL" id="WGI23633.1"/>
    </source>
</evidence>
<protein>
    <submittedName>
        <fullName evidence="1">Uncharacterized protein</fullName>
    </submittedName>
</protein>
<reference evidence="1" key="1">
    <citation type="submission" date="2023-04" db="EMBL/GenBank/DDBJ databases">
        <title>Complete genome sequence of Halomonas alkaliantarctica MSP3 isolated from marine sediment, Jeju Island.</title>
        <authorList>
            <person name="Park S.-J."/>
        </authorList>
    </citation>
    <scope>NUCLEOTIDE SEQUENCE</scope>
    <source>
        <strain evidence="1">MSP3</strain>
    </source>
</reference>
<proteinExistence type="predicted"/>